<evidence type="ECO:0000313" key="2">
    <source>
        <dbReference type="EnsemblPlants" id="KRG94072"/>
    </source>
</evidence>
<dbReference type="PANTHER" id="PTHR43462:SF2">
    <property type="entry name" value="THREONYL AND ALANYL TRNA SYNTHETASE SECOND ADDITIONAL DOMAIN-CONTAINING PROTEIN"/>
    <property type="match status" value="1"/>
</dbReference>
<evidence type="ECO:0000313" key="1">
    <source>
        <dbReference type="EMBL" id="KRG94072.1"/>
    </source>
</evidence>
<dbReference type="ExpressionAtlas" id="A0A0R0EUF7">
    <property type="expression patterns" value="baseline"/>
</dbReference>
<dbReference type="EnsemblPlants" id="KRG94072">
    <property type="protein sequence ID" value="KRG94072"/>
    <property type="gene ID" value="GLYMA_19G060100"/>
</dbReference>
<dbReference type="Gramene" id="KRG94072">
    <property type="protein sequence ID" value="KRG94072"/>
    <property type="gene ID" value="GLYMA_19G060100"/>
</dbReference>
<keyword evidence="3" id="KW-1185">Reference proteome</keyword>
<reference evidence="1 2" key="1">
    <citation type="journal article" date="2010" name="Nature">
        <title>Genome sequence of the palaeopolyploid soybean.</title>
        <authorList>
            <person name="Schmutz J."/>
            <person name="Cannon S.B."/>
            <person name="Schlueter J."/>
            <person name="Ma J."/>
            <person name="Mitros T."/>
            <person name="Nelson W."/>
            <person name="Hyten D.L."/>
            <person name="Song Q."/>
            <person name="Thelen J.J."/>
            <person name="Cheng J."/>
            <person name="Xu D."/>
            <person name="Hellsten U."/>
            <person name="May G.D."/>
            <person name="Yu Y."/>
            <person name="Sakurai T."/>
            <person name="Umezawa T."/>
            <person name="Bhattacharyya M.K."/>
            <person name="Sandhu D."/>
            <person name="Valliyodan B."/>
            <person name="Lindquist E."/>
            <person name="Peto M."/>
            <person name="Grant D."/>
            <person name="Shu S."/>
            <person name="Goodstein D."/>
            <person name="Barry K."/>
            <person name="Futrell-Griggs M."/>
            <person name="Abernathy B."/>
            <person name="Du J."/>
            <person name="Tian Z."/>
            <person name="Zhu L."/>
            <person name="Gill N."/>
            <person name="Joshi T."/>
            <person name="Libault M."/>
            <person name="Sethuraman A."/>
            <person name="Zhang X.-C."/>
            <person name="Shinozaki K."/>
            <person name="Nguyen H.T."/>
            <person name="Wing R.A."/>
            <person name="Cregan P."/>
            <person name="Specht J."/>
            <person name="Grimwood J."/>
            <person name="Rokhsar D."/>
            <person name="Stacey G."/>
            <person name="Shoemaker R.C."/>
            <person name="Jackson S.A."/>
        </authorList>
    </citation>
    <scope>NUCLEOTIDE SEQUENCE [LARGE SCALE GENOMIC DNA]</scope>
    <source>
        <strain evidence="2">cv. Williams 82</strain>
        <tissue evidence="1">Callus</tissue>
    </source>
</reference>
<reference evidence="2" key="2">
    <citation type="submission" date="2018-02" db="UniProtKB">
        <authorList>
            <consortium name="EnsemblPlants"/>
        </authorList>
    </citation>
    <scope>IDENTIFICATION</scope>
    <source>
        <strain evidence="2">Williams 82</strain>
    </source>
</reference>
<sequence length="161" mass="18353">MEFYYYIIVKVFHYGFFQNLRGKFEPTLEKGKEVSLFVDEFRRKLNSRLNSAGHLLDICLPRIGLGNLEPGTISQNEMQSKKKDLELEANALIFVGGKVSVDILLYDEATKLCGGSEDSIARIWKIVDGVCDSNVQNELVNVVVRQHFKESTNEKSKEPTY</sequence>
<protein>
    <submittedName>
        <fullName evidence="1 2">Uncharacterized protein</fullName>
    </submittedName>
</protein>
<dbReference type="EMBL" id="CM000852">
    <property type="protein sequence ID" value="KRG94072.1"/>
    <property type="molecule type" value="Genomic_DNA"/>
</dbReference>
<dbReference type="PANTHER" id="PTHR43462">
    <property type="entry name" value="ALANYL-TRNA EDITING PROTEIN"/>
    <property type="match status" value="1"/>
</dbReference>
<gene>
    <name evidence="1" type="ORF">GLYMA_19G060100</name>
</gene>
<organism evidence="1">
    <name type="scientific">Glycine max</name>
    <name type="common">Soybean</name>
    <name type="synonym">Glycine hispida</name>
    <dbReference type="NCBI Taxonomy" id="3847"/>
    <lineage>
        <taxon>Eukaryota</taxon>
        <taxon>Viridiplantae</taxon>
        <taxon>Streptophyta</taxon>
        <taxon>Embryophyta</taxon>
        <taxon>Tracheophyta</taxon>
        <taxon>Spermatophyta</taxon>
        <taxon>Magnoliopsida</taxon>
        <taxon>eudicotyledons</taxon>
        <taxon>Gunneridae</taxon>
        <taxon>Pentapetalae</taxon>
        <taxon>rosids</taxon>
        <taxon>fabids</taxon>
        <taxon>Fabales</taxon>
        <taxon>Fabaceae</taxon>
        <taxon>Papilionoideae</taxon>
        <taxon>50 kb inversion clade</taxon>
        <taxon>NPAAA clade</taxon>
        <taxon>indigoferoid/millettioid clade</taxon>
        <taxon>Phaseoleae</taxon>
        <taxon>Glycine</taxon>
        <taxon>Glycine subgen. Soja</taxon>
    </lineage>
</organism>
<dbReference type="Proteomes" id="UP000008827">
    <property type="component" value="Chromosome 19"/>
</dbReference>
<accession>A0A0R0EUF7</accession>
<dbReference type="STRING" id="3847.A0A0R0EUF7"/>
<proteinExistence type="predicted"/>
<dbReference type="InParanoid" id="A0A0R0EUF7"/>
<dbReference type="AlphaFoldDB" id="A0A0R0EUF7"/>
<evidence type="ECO:0000313" key="3">
    <source>
        <dbReference type="Proteomes" id="UP000008827"/>
    </source>
</evidence>
<dbReference type="OrthoDB" id="288942at2759"/>
<name>A0A0R0EUF7_SOYBN</name>
<dbReference type="InterPro" id="IPR051335">
    <property type="entry name" value="Alanyl-tRNA_Editing_Enzymes"/>
</dbReference>
<reference evidence="1" key="3">
    <citation type="submission" date="2018-07" db="EMBL/GenBank/DDBJ databases">
        <title>WGS assembly of Glycine max.</title>
        <authorList>
            <person name="Schmutz J."/>
            <person name="Cannon S."/>
            <person name="Schlueter J."/>
            <person name="Ma J."/>
            <person name="Mitros T."/>
            <person name="Nelson W."/>
            <person name="Hyten D."/>
            <person name="Song Q."/>
            <person name="Thelen J."/>
            <person name="Cheng J."/>
            <person name="Xu D."/>
            <person name="Hellsten U."/>
            <person name="May G."/>
            <person name="Yu Y."/>
            <person name="Sakurai T."/>
            <person name="Umezawa T."/>
            <person name="Bhattacharyya M."/>
            <person name="Sandhu D."/>
            <person name="Valliyodan B."/>
            <person name="Lindquist E."/>
            <person name="Peto M."/>
            <person name="Grant D."/>
            <person name="Shu S."/>
            <person name="Goodstein D."/>
            <person name="Barry K."/>
            <person name="Futrell-Griggs M."/>
            <person name="Abernathy B."/>
            <person name="Du J."/>
            <person name="Tian Z."/>
            <person name="Zhu L."/>
            <person name="Gill N."/>
            <person name="Joshi T."/>
            <person name="Libault M."/>
            <person name="Sethuraman A."/>
            <person name="Zhang X."/>
            <person name="Shinozaki K."/>
            <person name="Nguyen H."/>
            <person name="Wing R."/>
            <person name="Cregan P."/>
            <person name="Specht J."/>
            <person name="Grimwood J."/>
            <person name="Rokhsar D."/>
            <person name="Stacey G."/>
            <person name="Shoemaker R."/>
            <person name="Jackson S."/>
        </authorList>
    </citation>
    <scope>NUCLEOTIDE SEQUENCE</scope>
    <source>
        <tissue evidence="1">Callus</tissue>
    </source>
</reference>